<evidence type="ECO:0000313" key="1">
    <source>
        <dbReference type="EMBL" id="KAK9164119.1"/>
    </source>
</evidence>
<name>A0AAP0L7I7_9MAGN</name>
<evidence type="ECO:0000313" key="2">
    <source>
        <dbReference type="Proteomes" id="UP001420932"/>
    </source>
</evidence>
<dbReference type="Proteomes" id="UP001420932">
    <property type="component" value="Unassembled WGS sequence"/>
</dbReference>
<dbReference type="AlphaFoldDB" id="A0AAP0L7I7"/>
<comment type="caution">
    <text evidence="1">The sequence shown here is derived from an EMBL/GenBank/DDBJ whole genome shotgun (WGS) entry which is preliminary data.</text>
</comment>
<dbReference type="EMBL" id="JBBNAF010000002">
    <property type="protein sequence ID" value="KAK9164119.1"/>
    <property type="molecule type" value="Genomic_DNA"/>
</dbReference>
<reference evidence="1 2" key="1">
    <citation type="submission" date="2024-01" db="EMBL/GenBank/DDBJ databases">
        <title>Genome assemblies of Stephania.</title>
        <authorList>
            <person name="Yang L."/>
        </authorList>
    </citation>
    <scope>NUCLEOTIDE SEQUENCE [LARGE SCALE GENOMIC DNA]</scope>
    <source>
        <strain evidence="1">YNDBR</strain>
        <tissue evidence="1">Leaf</tissue>
    </source>
</reference>
<gene>
    <name evidence="1" type="ORF">Syun_005021</name>
</gene>
<sequence length="77" mass="8507">MPCYELFQAYRTFDISCDGSLGIEFDSTNSKQGTKTANKATNKDMKRLWKSKEAKEEKGEMYGGGVGGMVEDRLVGA</sequence>
<accession>A0AAP0L7I7</accession>
<organism evidence="1 2">
    <name type="scientific">Stephania yunnanensis</name>
    <dbReference type="NCBI Taxonomy" id="152371"/>
    <lineage>
        <taxon>Eukaryota</taxon>
        <taxon>Viridiplantae</taxon>
        <taxon>Streptophyta</taxon>
        <taxon>Embryophyta</taxon>
        <taxon>Tracheophyta</taxon>
        <taxon>Spermatophyta</taxon>
        <taxon>Magnoliopsida</taxon>
        <taxon>Ranunculales</taxon>
        <taxon>Menispermaceae</taxon>
        <taxon>Menispermoideae</taxon>
        <taxon>Cissampelideae</taxon>
        <taxon>Stephania</taxon>
    </lineage>
</organism>
<protein>
    <submittedName>
        <fullName evidence="1">Uncharacterized protein</fullName>
    </submittedName>
</protein>
<keyword evidence="2" id="KW-1185">Reference proteome</keyword>
<proteinExistence type="predicted"/>